<feature type="compositionally biased region" description="Basic and acidic residues" evidence="1">
    <location>
        <begin position="102"/>
        <end position="120"/>
    </location>
</feature>
<evidence type="ECO:0000256" key="2">
    <source>
        <dbReference type="SAM" id="SignalP"/>
    </source>
</evidence>
<dbReference type="OrthoDB" id="2142683at2759"/>
<proteinExistence type="predicted"/>
<name>A0A653CYV3_CALMS</name>
<dbReference type="AlphaFoldDB" id="A0A653CYV3"/>
<feature type="chain" id="PRO_5024944765" evidence="2">
    <location>
        <begin position="23"/>
        <end position="403"/>
    </location>
</feature>
<dbReference type="EMBL" id="CAACVG010009325">
    <property type="protein sequence ID" value="VEN52903.1"/>
    <property type="molecule type" value="Genomic_DNA"/>
</dbReference>
<keyword evidence="2" id="KW-0732">Signal</keyword>
<sequence>MKTRSRHLFILVILTILCSSEGLSIYPSHNGDPAPGRSPGPPPEEDIQPSEVLQDVNPPEDLQDINSSEVLRRLNQPEELEDLGAPDVLQEIRADTSSQAKEFSDGKRKDNSDDGYRNSMEDDGLCEVGGSVVEEDRDRTVNVTISHHLFRVDEVVPGVIYNVIISRQRPGPPIDFSIRSSIEASDIGEFFSEGKRGCRPNVFKGQLIDSMQFALNWTFREDGRTYVKTNVTFRLNYASVGDPYLYRLIYTLPILQDCQLYLLPEEAVISDTDLPPAPQECRVWFPRREGGRGLVVQLLRLNVPCARGYVHLSGWNGTQRNGVHPKSHKQTHLCGKLEEHPEADRSAFFPSPASRAAPPLMRLQGRPVFAAAYRLVDHCYNVTFTQRNGSFALRPQGTLACTF</sequence>
<organism evidence="3 4">
    <name type="scientific">Callosobruchus maculatus</name>
    <name type="common">Southern cowpea weevil</name>
    <name type="synonym">Pulse bruchid</name>
    <dbReference type="NCBI Taxonomy" id="64391"/>
    <lineage>
        <taxon>Eukaryota</taxon>
        <taxon>Metazoa</taxon>
        <taxon>Ecdysozoa</taxon>
        <taxon>Arthropoda</taxon>
        <taxon>Hexapoda</taxon>
        <taxon>Insecta</taxon>
        <taxon>Pterygota</taxon>
        <taxon>Neoptera</taxon>
        <taxon>Endopterygota</taxon>
        <taxon>Coleoptera</taxon>
        <taxon>Polyphaga</taxon>
        <taxon>Cucujiformia</taxon>
        <taxon>Chrysomeloidea</taxon>
        <taxon>Chrysomelidae</taxon>
        <taxon>Bruchinae</taxon>
        <taxon>Bruchini</taxon>
        <taxon>Callosobruchus</taxon>
    </lineage>
</organism>
<keyword evidence="4" id="KW-1185">Reference proteome</keyword>
<evidence type="ECO:0000256" key="1">
    <source>
        <dbReference type="SAM" id="MobiDB-lite"/>
    </source>
</evidence>
<accession>A0A653CYV3</accession>
<evidence type="ECO:0000313" key="4">
    <source>
        <dbReference type="Proteomes" id="UP000410492"/>
    </source>
</evidence>
<feature type="region of interest" description="Disordered" evidence="1">
    <location>
        <begin position="28"/>
        <end position="123"/>
    </location>
</feature>
<gene>
    <name evidence="3" type="ORF">CALMAC_LOCUS12874</name>
</gene>
<reference evidence="3 4" key="1">
    <citation type="submission" date="2019-01" db="EMBL/GenBank/DDBJ databases">
        <authorList>
            <person name="Sayadi A."/>
        </authorList>
    </citation>
    <scope>NUCLEOTIDE SEQUENCE [LARGE SCALE GENOMIC DNA]</scope>
</reference>
<feature type="non-terminal residue" evidence="3">
    <location>
        <position position="403"/>
    </location>
</feature>
<protein>
    <submittedName>
        <fullName evidence="3">Uncharacterized protein</fullName>
    </submittedName>
</protein>
<feature type="signal peptide" evidence="2">
    <location>
        <begin position="1"/>
        <end position="22"/>
    </location>
</feature>
<dbReference type="Proteomes" id="UP000410492">
    <property type="component" value="Unassembled WGS sequence"/>
</dbReference>
<evidence type="ECO:0000313" key="3">
    <source>
        <dbReference type="EMBL" id="VEN52903.1"/>
    </source>
</evidence>